<dbReference type="Gene3D" id="4.10.110.10">
    <property type="entry name" value="Spasmolytic Protein, domain 1"/>
    <property type="match status" value="1"/>
</dbReference>
<reference evidence="4" key="1">
    <citation type="submission" date="2025-08" db="UniProtKB">
        <authorList>
            <consortium name="Ensembl"/>
        </authorList>
    </citation>
    <scope>IDENTIFICATION</scope>
</reference>
<organism evidence="4 5">
    <name type="scientific">Calidris pygmaea</name>
    <name type="common">Spoon-billed sandpiper</name>
    <dbReference type="NCBI Taxonomy" id="425635"/>
    <lineage>
        <taxon>Eukaryota</taxon>
        <taxon>Metazoa</taxon>
        <taxon>Chordata</taxon>
        <taxon>Craniata</taxon>
        <taxon>Vertebrata</taxon>
        <taxon>Euteleostomi</taxon>
        <taxon>Archelosauria</taxon>
        <taxon>Archosauria</taxon>
        <taxon>Dinosauria</taxon>
        <taxon>Saurischia</taxon>
        <taxon>Theropoda</taxon>
        <taxon>Coelurosauria</taxon>
        <taxon>Aves</taxon>
        <taxon>Neognathae</taxon>
        <taxon>Neoaves</taxon>
        <taxon>Charadriiformes</taxon>
        <taxon>Scolopacidae</taxon>
        <taxon>Calidris</taxon>
    </lineage>
</organism>
<dbReference type="SMART" id="SM00018">
    <property type="entry name" value="PD"/>
    <property type="match status" value="1"/>
</dbReference>
<keyword evidence="1" id="KW-1015">Disulfide bond</keyword>
<accession>A0A8C3K3F7</accession>
<evidence type="ECO:0000313" key="4">
    <source>
        <dbReference type="Ensembl" id="ENSCPGP00000016407.1"/>
    </source>
</evidence>
<dbReference type="AlphaFoldDB" id="A0A8C3K3F7"/>
<dbReference type="InterPro" id="IPR000519">
    <property type="entry name" value="P_trefoil_dom"/>
</dbReference>
<dbReference type="SUPFAM" id="SSF57492">
    <property type="entry name" value="Trefoil"/>
    <property type="match status" value="1"/>
</dbReference>
<keyword evidence="5" id="KW-1185">Reference proteome</keyword>
<proteinExistence type="predicted"/>
<dbReference type="PROSITE" id="PS51448">
    <property type="entry name" value="P_TREFOIL_2"/>
    <property type="match status" value="1"/>
</dbReference>
<dbReference type="Proteomes" id="UP000694419">
    <property type="component" value="Unplaced"/>
</dbReference>
<dbReference type="InterPro" id="IPR044913">
    <property type="entry name" value="P_trefoil_dom_sf"/>
</dbReference>
<evidence type="ECO:0000256" key="2">
    <source>
        <dbReference type="PROSITE-ProRule" id="PRU00779"/>
    </source>
</evidence>
<evidence type="ECO:0000256" key="1">
    <source>
        <dbReference type="ARBA" id="ARBA00023157"/>
    </source>
</evidence>
<dbReference type="CDD" id="cd00111">
    <property type="entry name" value="Trefoil"/>
    <property type="match status" value="1"/>
</dbReference>
<reference evidence="4" key="2">
    <citation type="submission" date="2025-09" db="UniProtKB">
        <authorList>
            <consortium name="Ensembl"/>
        </authorList>
    </citation>
    <scope>IDENTIFICATION</scope>
</reference>
<protein>
    <recommendedName>
        <fullName evidence="3">P-type domain-containing protein</fullName>
    </recommendedName>
</protein>
<sequence>SARQGAGLSVPLLSGGLLCTGEPQGSTCSCKNRKDLAPYEALHCGGGGLVVVFCCSDGFFPPCPALGRCLGADQEGQCSGVVAKRIDCHPQPGATQEICEARGCSWCPTDVTNAPWCFFPEDTPYGYSLGGSTEQTTKGWR</sequence>
<evidence type="ECO:0000259" key="3">
    <source>
        <dbReference type="PROSITE" id="PS51448"/>
    </source>
</evidence>
<name>A0A8C3K3F7_9CHAR</name>
<dbReference type="Ensembl" id="ENSCPGT00000017943.1">
    <property type="protein sequence ID" value="ENSCPGP00000016407.1"/>
    <property type="gene ID" value="ENSCPGG00000011538.1"/>
</dbReference>
<feature type="domain" description="P-type" evidence="3">
    <location>
        <begin position="76"/>
        <end position="121"/>
    </location>
</feature>
<comment type="caution">
    <text evidence="2">Lacks conserved residue(s) required for the propagation of feature annotation.</text>
</comment>
<dbReference type="Pfam" id="PF00088">
    <property type="entry name" value="Trefoil"/>
    <property type="match status" value="1"/>
</dbReference>
<evidence type="ECO:0000313" key="5">
    <source>
        <dbReference type="Proteomes" id="UP000694419"/>
    </source>
</evidence>